<evidence type="ECO:0000313" key="1">
    <source>
        <dbReference type="EMBL" id="ALE40838.1"/>
    </source>
</evidence>
<evidence type="ECO:0000313" key="2">
    <source>
        <dbReference type="Proteomes" id="UP000056502"/>
    </source>
</evidence>
<name>A0A0M4MX12_LEPIR</name>
<dbReference type="AlphaFoldDB" id="A0A0M4MX12"/>
<proteinExistence type="predicted"/>
<dbReference type="PATRIC" id="fig|1279460.3.peg.3760"/>
<protein>
    <submittedName>
        <fullName evidence="1">Uncharacterized protein</fullName>
    </submittedName>
</protein>
<gene>
    <name evidence="1" type="ORF">G436_3690</name>
</gene>
<sequence>MKPKIKIYEIFLLKTLRNLKRTFKLNDVLFLFRNLSSYLNKFQSGSPL</sequence>
<dbReference type="Proteomes" id="UP000056502">
    <property type="component" value="Chromosome I"/>
</dbReference>
<dbReference type="EMBL" id="CP012603">
    <property type="protein sequence ID" value="ALE40838.1"/>
    <property type="molecule type" value="Genomic_DNA"/>
</dbReference>
<organism evidence="1">
    <name type="scientific">Leptospira interrogans serovar Hardjo str. Norma</name>
    <dbReference type="NCBI Taxonomy" id="1279460"/>
    <lineage>
        <taxon>Bacteria</taxon>
        <taxon>Pseudomonadati</taxon>
        <taxon>Spirochaetota</taxon>
        <taxon>Spirochaetia</taxon>
        <taxon>Leptospirales</taxon>
        <taxon>Leptospiraceae</taxon>
        <taxon>Leptospira</taxon>
    </lineage>
</organism>
<accession>A0A0M4MX12</accession>
<reference evidence="1 2" key="1">
    <citation type="journal article" date="2015" name="Genome Announc.">
        <title>Whole-Genome Sequence of Leptospira interrogans Serovar Hardjo Subtype Hardjoprajitno Strain Norma, Isolated from Cattle in a Leptospirosis Outbreak in Brazil.</title>
        <authorList>
            <person name="Cosate M.R."/>
            <person name="Soares S.C."/>
            <person name="Mendes T.A."/>
            <person name="Raittz R.T."/>
            <person name="Moreira E.C."/>
            <person name="Leite R."/>
            <person name="Fernandes G.R."/>
            <person name="Haddad J.P."/>
            <person name="Ortega J.M."/>
        </authorList>
    </citation>
    <scope>NUCLEOTIDE SEQUENCE [LARGE SCALE GENOMIC DNA]</scope>
    <source>
        <strain evidence="1 2">Norma</strain>
    </source>
</reference>